<evidence type="ECO:0000313" key="1">
    <source>
        <dbReference type="EMBL" id="ETI57002.1"/>
    </source>
</evidence>
<proteinExistence type="predicted"/>
<dbReference type="eggNOG" id="ENOG502SSDZ">
    <property type="taxonomic scope" value="Eukaryota"/>
</dbReference>
<evidence type="ECO:0008006" key="3">
    <source>
        <dbReference type="Google" id="ProtNLM"/>
    </source>
</evidence>
<comment type="caution">
    <text evidence="1">The sequence shown here is derived from an EMBL/GenBank/DDBJ whole genome shotgun (WGS) entry which is preliminary data.</text>
</comment>
<dbReference type="InterPro" id="IPR052579">
    <property type="entry name" value="Zinc_finger_SWIM"/>
</dbReference>
<organism evidence="1 2">
    <name type="scientific">Phytophthora nicotianae P1569</name>
    <dbReference type="NCBI Taxonomy" id="1317065"/>
    <lineage>
        <taxon>Eukaryota</taxon>
        <taxon>Sar</taxon>
        <taxon>Stramenopiles</taxon>
        <taxon>Oomycota</taxon>
        <taxon>Peronosporomycetes</taxon>
        <taxon>Peronosporales</taxon>
        <taxon>Peronosporaceae</taxon>
        <taxon>Phytophthora</taxon>
    </lineage>
</organism>
<protein>
    <recommendedName>
        <fullName evidence="3">MULE transposase domain-containing protein</fullName>
    </recommendedName>
</protein>
<name>V9G2I5_PHYNI</name>
<accession>V9G2I5</accession>
<keyword evidence="2" id="KW-1185">Reference proteome</keyword>
<dbReference type="OrthoDB" id="92090at2759"/>
<dbReference type="Proteomes" id="UP000018721">
    <property type="component" value="Unassembled WGS sequence"/>
</dbReference>
<dbReference type="HOGENOM" id="CLU_133042_0_0_1"/>
<evidence type="ECO:0000313" key="2">
    <source>
        <dbReference type="Proteomes" id="UP000018721"/>
    </source>
</evidence>
<dbReference type="PANTHER" id="PTHR31569">
    <property type="entry name" value="SWIM-TYPE DOMAIN-CONTAINING PROTEIN"/>
    <property type="match status" value="1"/>
</dbReference>
<reference evidence="1 2" key="1">
    <citation type="submission" date="2013-11" db="EMBL/GenBank/DDBJ databases">
        <title>The Genome Sequence of Phytophthora parasitica P1569.</title>
        <authorList>
            <consortium name="The Broad Institute Genomics Platform"/>
            <person name="Russ C."/>
            <person name="Tyler B."/>
            <person name="Panabieres F."/>
            <person name="Shan W."/>
            <person name="Tripathy S."/>
            <person name="Grunwald N."/>
            <person name="Machado M."/>
            <person name="Johnson C.S."/>
            <person name="Arredondo F."/>
            <person name="Hong C."/>
            <person name="Coffey M."/>
            <person name="Young S.K."/>
            <person name="Zeng Q."/>
            <person name="Gargeya S."/>
            <person name="Fitzgerald M."/>
            <person name="Abouelleil A."/>
            <person name="Alvarado L."/>
            <person name="Chapman S.B."/>
            <person name="Gainer-Dewar J."/>
            <person name="Goldberg J."/>
            <person name="Griggs A."/>
            <person name="Gujja S."/>
            <person name="Hansen M."/>
            <person name="Howarth C."/>
            <person name="Imamovic A."/>
            <person name="Ireland A."/>
            <person name="Larimer J."/>
            <person name="McCowan C."/>
            <person name="Murphy C."/>
            <person name="Pearson M."/>
            <person name="Poon T.W."/>
            <person name="Priest M."/>
            <person name="Roberts A."/>
            <person name="Saif S."/>
            <person name="Shea T."/>
            <person name="Sykes S."/>
            <person name="Wortman J."/>
            <person name="Nusbaum C."/>
            <person name="Birren B."/>
        </authorList>
    </citation>
    <scope>NUCLEOTIDE SEQUENCE [LARGE SCALE GENOMIC DNA]</scope>
    <source>
        <strain evidence="1 2">P1569</strain>
    </source>
</reference>
<sequence>MSEKAIYEKDVLRDEFPDARQLLCQWHALTWLNKLVTRLAPGVKEDAKSLMRDLVYAKSSAAYEELKATLPRLLGDNSSHKLYKTFVDNWDLFQDEWVTYKRGDVPHLTNNTNNRIESQWGKLRTLSRTLTPLTSFFQR</sequence>
<dbReference type="EMBL" id="ANIZ01000108">
    <property type="protein sequence ID" value="ETI57002.1"/>
    <property type="molecule type" value="Genomic_DNA"/>
</dbReference>
<dbReference type="PANTHER" id="PTHR31569:SF4">
    <property type="entry name" value="SWIM-TYPE DOMAIN-CONTAINING PROTEIN"/>
    <property type="match status" value="1"/>
</dbReference>
<dbReference type="AlphaFoldDB" id="V9G2I5"/>
<gene>
    <name evidence="1" type="ORF">F443_00646</name>
</gene>